<dbReference type="OrthoDB" id="4341851at2759"/>
<name>A0A364KUH4_TALAM</name>
<keyword evidence="2" id="KW-1185">Reference proteome</keyword>
<dbReference type="EMBL" id="MIKG01000005">
    <property type="protein sequence ID" value="RAO67210.1"/>
    <property type="molecule type" value="Genomic_DNA"/>
</dbReference>
<comment type="caution">
    <text evidence="1">The sequence shown here is derived from an EMBL/GenBank/DDBJ whole genome shotgun (WGS) entry which is preliminary data.</text>
</comment>
<gene>
    <name evidence="1" type="ORF">BHQ10_003222</name>
</gene>
<reference evidence="1 2" key="1">
    <citation type="journal article" date="2017" name="Biotechnol. Biofuels">
        <title>Differential beta-glucosidase expression as a function of carbon source availability in Talaromyces amestolkiae: a genomic and proteomic approach.</title>
        <authorList>
            <person name="de Eugenio L.I."/>
            <person name="Mendez-Liter J.A."/>
            <person name="Nieto-Dominguez M."/>
            <person name="Alonso L."/>
            <person name="Gil-Munoz J."/>
            <person name="Barriuso J."/>
            <person name="Prieto A."/>
            <person name="Martinez M.J."/>
        </authorList>
    </citation>
    <scope>NUCLEOTIDE SEQUENCE [LARGE SCALE GENOMIC DNA]</scope>
    <source>
        <strain evidence="1 2">CIB</strain>
    </source>
</reference>
<evidence type="ECO:0000313" key="2">
    <source>
        <dbReference type="Proteomes" id="UP000249363"/>
    </source>
</evidence>
<organism evidence="1 2">
    <name type="scientific">Talaromyces amestolkiae</name>
    <dbReference type="NCBI Taxonomy" id="1196081"/>
    <lineage>
        <taxon>Eukaryota</taxon>
        <taxon>Fungi</taxon>
        <taxon>Dikarya</taxon>
        <taxon>Ascomycota</taxon>
        <taxon>Pezizomycotina</taxon>
        <taxon>Eurotiomycetes</taxon>
        <taxon>Eurotiomycetidae</taxon>
        <taxon>Eurotiales</taxon>
        <taxon>Trichocomaceae</taxon>
        <taxon>Talaromyces</taxon>
        <taxon>Talaromyces sect. Talaromyces</taxon>
    </lineage>
</organism>
<dbReference type="RefSeq" id="XP_040731726.1">
    <property type="nucleotide sequence ID" value="XM_040875455.1"/>
</dbReference>
<proteinExistence type="predicted"/>
<sequence>MSKDISKTYHTLHEYSMLLELARKIILIVDPQPVYSQTLRRKEGSTLDTIFGYDRSMLWDLLFLLCIDIPIAGVAQLAARISAIAPYQGKRHTDLQALVDLLVQAPGSGTNMKIIVYLEHMHLEDLAIVLGLLNLRRGPTTFEEVWTSWLPHGMDLEHMKEKYEKHYRNLVVSAAEQAGCIEILNIPPELDVDETDEGDIRGTQYIMRSRRTWTENNII</sequence>
<evidence type="ECO:0000313" key="1">
    <source>
        <dbReference type="EMBL" id="RAO67210.1"/>
    </source>
</evidence>
<dbReference type="Proteomes" id="UP000249363">
    <property type="component" value="Unassembled WGS sequence"/>
</dbReference>
<dbReference type="AlphaFoldDB" id="A0A364KUH4"/>
<protein>
    <submittedName>
        <fullName evidence="1">Uncharacterized protein</fullName>
    </submittedName>
</protein>
<accession>A0A364KUH4</accession>
<dbReference type="GeneID" id="63792438"/>